<sequence length="610" mass="69192">MKLYPNLNFHAKQIRLLEIQQGAYPDELLCNLSIAALTERPQYDALSYVWGDGLAKKPIMLDGTPVRVTENLDAAMRHLRRLDKSIFIWIDALCIDQANTPERNHQVSIMGDVYRGAQQVFAWLGELDAETDKVLSMIEIFGSDLMLHWDSAFPHAISEDMVSSSQFVGLCRLLNRPWWTRVWTAQEAILAKRLLFVCGKRRVDAASFFDFTTSFARHMSYCCGQFFLSQQQSMLMGLRYQVDSLYTMQYFRYQKSNTPISTQMSHYRTRSCKDPRDKIYGFIGFSEPPFILVDIQPDYSLSTQSVYEEFAGRIMESSKVLDLLREVFPEQSLQSNPWIKYLPSWVPDWTTNATLDAIRPIFQTRQPHSTLRQYGADHSQVKRNVSTSVSYHKPGKLALQAAIFGVIGALGDPRKESEREVATARFDDVVTIHRWRSLAHIDAKPDRLYFNTNQPNVNKDETVEDAFWEVLCASILLASPDGLSIGGQTQVQGVPEARAAYAEAAKSLGTPMQHSQEQRATQVVSSILESIGSRRFFISSNQHRWMGLAPFTAQDGDQVAVLGGLIVPCIIRRHGDPEKNEWTYVGEAYVHGAMNGEALDLADYENIVLV</sequence>
<dbReference type="PANTHER" id="PTHR24148">
    <property type="entry name" value="ANKYRIN REPEAT DOMAIN-CONTAINING PROTEIN 39 HOMOLOG-RELATED"/>
    <property type="match status" value="1"/>
</dbReference>
<evidence type="ECO:0000313" key="2">
    <source>
        <dbReference type="EMBL" id="CAF9935801.1"/>
    </source>
</evidence>
<dbReference type="Pfam" id="PF06985">
    <property type="entry name" value="HET"/>
    <property type="match status" value="1"/>
</dbReference>
<dbReference type="InterPro" id="IPR010730">
    <property type="entry name" value="HET"/>
</dbReference>
<keyword evidence="3" id="KW-1185">Reference proteome</keyword>
<dbReference type="AlphaFoldDB" id="A0A8H3G0N5"/>
<reference evidence="2" key="1">
    <citation type="submission" date="2021-03" db="EMBL/GenBank/DDBJ databases">
        <authorList>
            <person name="Tagirdzhanova G."/>
        </authorList>
    </citation>
    <scope>NUCLEOTIDE SEQUENCE</scope>
</reference>
<evidence type="ECO:0000259" key="1">
    <source>
        <dbReference type="Pfam" id="PF06985"/>
    </source>
</evidence>
<comment type="caution">
    <text evidence="2">The sequence shown here is derived from an EMBL/GenBank/DDBJ whole genome shotgun (WGS) entry which is preliminary data.</text>
</comment>
<dbReference type="Pfam" id="PF26639">
    <property type="entry name" value="Het-6_barrel"/>
    <property type="match status" value="1"/>
</dbReference>
<protein>
    <recommendedName>
        <fullName evidence="1">Heterokaryon incompatibility domain-containing protein</fullName>
    </recommendedName>
</protein>
<accession>A0A8H3G0N5</accession>
<dbReference type="OrthoDB" id="2157530at2759"/>
<evidence type="ECO:0000313" key="3">
    <source>
        <dbReference type="Proteomes" id="UP000664521"/>
    </source>
</evidence>
<feature type="domain" description="Heterokaryon incompatibility" evidence="1">
    <location>
        <begin position="43"/>
        <end position="187"/>
    </location>
</feature>
<organism evidence="2 3">
    <name type="scientific">Heterodermia speciosa</name>
    <dbReference type="NCBI Taxonomy" id="116794"/>
    <lineage>
        <taxon>Eukaryota</taxon>
        <taxon>Fungi</taxon>
        <taxon>Dikarya</taxon>
        <taxon>Ascomycota</taxon>
        <taxon>Pezizomycotina</taxon>
        <taxon>Lecanoromycetes</taxon>
        <taxon>OSLEUM clade</taxon>
        <taxon>Lecanoromycetidae</taxon>
        <taxon>Caliciales</taxon>
        <taxon>Physciaceae</taxon>
        <taxon>Heterodermia</taxon>
    </lineage>
</organism>
<name>A0A8H3G0N5_9LECA</name>
<dbReference type="Proteomes" id="UP000664521">
    <property type="component" value="Unassembled WGS sequence"/>
</dbReference>
<dbReference type="PANTHER" id="PTHR24148:SF64">
    <property type="entry name" value="HETEROKARYON INCOMPATIBILITY DOMAIN-CONTAINING PROTEIN"/>
    <property type="match status" value="1"/>
</dbReference>
<proteinExistence type="predicted"/>
<gene>
    <name evidence="2" type="ORF">HETSPECPRED_009903</name>
</gene>
<dbReference type="InterPro" id="IPR052895">
    <property type="entry name" value="HetReg/Transcr_Mod"/>
</dbReference>
<dbReference type="EMBL" id="CAJPDS010000086">
    <property type="protein sequence ID" value="CAF9935801.1"/>
    <property type="molecule type" value="Genomic_DNA"/>
</dbReference>